<reference evidence="2 3" key="1">
    <citation type="submission" date="2018-02" db="EMBL/GenBank/DDBJ databases">
        <title>Draft genome sequences of Elsinoe sp., causing black scab on jojoba.</title>
        <authorList>
            <person name="Stodart B."/>
            <person name="Jeffress S."/>
            <person name="Ash G."/>
            <person name="Arun Chinnappa K."/>
        </authorList>
    </citation>
    <scope>NUCLEOTIDE SEQUENCE [LARGE SCALE GENOMIC DNA]</scope>
    <source>
        <strain evidence="2 3">Hillstone_2</strain>
    </source>
</reference>
<feature type="compositionally biased region" description="Low complexity" evidence="1">
    <location>
        <begin position="34"/>
        <end position="94"/>
    </location>
</feature>
<feature type="region of interest" description="Disordered" evidence="1">
    <location>
        <begin position="206"/>
        <end position="225"/>
    </location>
</feature>
<sequence>MSGQADIPTRTRSARQAAVRRSTRGPLDDEDPLAPSTTSAAEVPSPTSPPSSTTSPRPSLLSPPLSALTGSSQRITPLSLSRPTSRPSSPSPSTKMHDLSFLLRPQLYSPLPPTTLLPPFLNPTHQQPPPSSSLTDLTSSHHYRHAAIKAASDLCTGTIPASATTAILSAFHVRLSCLVLTNNTDIAAQEARPFADFLSRTAASAAQDRSGRAGSRPGSAAGPAQSEAPLAFVPWGLRLLVHRLMGIGAQDGGRRSVMGLYALAAECRARFGGAETEGEREVWRERLGELGVRVAGELVGIGEGEAGVRHLEGLVEEGGMSEEVRGWVALLYVRLGDVRRAEEVVGGMGEEGQGKSVLEGLVALARGDFETAEGVFEELYRKDETDVLVANNYAICLLYTGQMERAAKILEQLADDTTPTSGVLFNLATMYELATEKAVERKAKLVDRVASRGPENGGWERAAADFKL</sequence>
<evidence type="ECO:0000313" key="3">
    <source>
        <dbReference type="Proteomes" id="UP000308133"/>
    </source>
</evidence>
<dbReference type="GO" id="GO:0030008">
    <property type="term" value="C:TRAPP complex"/>
    <property type="evidence" value="ECO:0007669"/>
    <property type="project" value="TreeGrafter"/>
</dbReference>
<name>A0A4U7B936_9PEZI</name>
<feature type="compositionally biased region" description="Low complexity" evidence="1">
    <location>
        <begin position="212"/>
        <end position="224"/>
    </location>
</feature>
<dbReference type="Pfam" id="PF14559">
    <property type="entry name" value="TPR_19"/>
    <property type="match status" value="1"/>
</dbReference>
<gene>
    <name evidence="2" type="ORF">C1H76_1367</name>
</gene>
<evidence type="ECO:0000313" key="2">
    <source>
        <dbReference type="EMBL" id="TKX26405.1"/>
    </source>
</evidence>
<dbReference type="PANTHER" id="PTHR21581">
    <property type="entry name" value="D-ALANYL-D-ALANINE CARBOXYPEPTIDASE"/>
    <property type="match status" value="1"/>
</dbReference>
<evidence type="ECO:0000256" key="1">
    <source>
        <dbReference type="SAM" id="MobiDB-lite"/>
    </source>
</evidence>
<comment type="caution">
    <text evidence="2">The sequence shown here is derived from an EMBL/GenBank/DDBJ whole genome shotgun (WGS) entry which is preliminary data.</text>
</comment>
<dbReference type="AlphaFoldDB" id="A0A4U7B936"/>
<dbReference type="SUPFAM" id="SSF48452">
    <property type="entry name" value="TPR-like"/>
    <property type="match status" value="1"/>
</dbReference>
<feature type="region of interest" description="Disordered" evidence="1">
    <location>
        <begin position="114"/>
        <end position="137"/>
    </location>
</feature>
<dbReference type="Proteomes" id="UP000308133">
    <property type="component" value="Unassembled WGS sequence"/>
</dbReference>
<organism evidence="2 3">
    <name type="scientific">Elsinoe australis</name>
    <dbReference type="NCBI Taxonomy" id="40998"/>
    <lineage>
        <taxon>Eukaryota</taxon>
        <taxon>Fungi</taxon>
        <taxon>Dikarya</taxon>
        <taxon>Ascomycota</taxon>
        <taxon>Pezizomycotina</taxon>
        <taxon>Dothideomycetes</taxon>
        <taxon>Dothideomycetidae</taxon>
        <taxon>Myriangiales</taxon>
        <taxon>Elsinoaceae</taxon>
        <taxon>Elsinoe</taxon>
    </lineage>
</organism>
<protein>
    <submittedName>
        <fullName evidence="2">Tetratricopeptide repeat-containing protein 3</fullName>
    </submittedName>
</protein>
<proteinExistence type="predicted"/>
<dbReference type="InterPro" id="IPR011990">
    <property type="entry name" value="TPR-like_helical_dom_sf"/>
</dbReference>
<dbReference type="EMBL" id="PTQR01000013">
    <property type="protein sequence ID" value="TKX26405.1"/>
    <property type="molecule type" value="Genomic_DNA"/>
</dbReference>
<dbReference type="PANTHER" id="PTHR21581:SF6">
    <property type="entry name" value="TRAFFICKING PROTEIN PARTICLE COMPLEX SUBUNIT 12"/>
    <property type="match status" value="1"/>
</dbReference>
<feature type="region of interest" description="Disordered" evidence="1">
    <location>
        <begin position="1"/>
        <end position="96"/>
    </location>
</feature>
<accession>A0A4U7B936</accession>
<dbReference type="Gene3D" id="1.25.40.10">
    <property type="entry name" value="Tetratricopeptide repeat domain"/>
    <property type="match status" value="1"/>
</dbReference>
<dbReference type="GO" id="GO:0005794">
    <property type="term" value="C:Golgi apparatus"/>
    <property type="evidence" value="ECO:0007669"/>
    <property type="project" value="TreeGrafter"/>
</dbReference>